<dbReference type="Pfam" id="PF00067">
    <property type="entry name" value="p450"/>
    <property type="match status" value="1"/>
</dbReference>
<evidence type="ECO:0000256" key="6">
    <source>
        <dbReference type="ARBA" id="ARBA00023033"/>
    </source>
</evidence>
<keyword evidence="9" id="KW-1185">Reference proteome</keyword>
<dbReference type="OrthoDB" id="4133219at2"/>
<dbReference type="InterPro" id="IPR001128">
    <property type="entry name" value="Cyt_P450"/>
</dbReference>
<dbReference type="PANTHER" id="PTHR46696">
    <property type="entry name" value="P450, PUTATIVE (EUROFUNG)-RELATED"/>
    <property type="match status" value="1"/>
</dbReference>
<reference evidence="8 9" key="1">
    <citation type="submission" date="2018-03" db="EMBL/GenBank/DDBJ databases">
        <title>Genomic Encyclopedia of Type Strains, Phase III (KMG-III): the genomes of soil and plant-associated and newly described type strains.</title>
        <authorList>
            <person name="Whitman W."/>
        </authorList>
    </citation>
    <scope>NUCLEOTIDE SEQUENCE [LARGE SCALE GENOMIC DNA]</scope>
    <source>
        <strain evidence="8 9">CGMCC 4.7104</strain>
    </source>
</reference>
<dbReference type="PRINTS" id="PR00359">
    <property type="entry name" value="BP450"/>
</dbReference>
<comment type="caution">
    <text evidence="8">The sequence shown here is derived from an EMBL/GenBank/DDBJ whole genome shotgun (WGS) entry which is preliminary data.</text>
</comment>
<dbReference type="EMBL" id="PVNG01000010">
    <property type="protein sequence ID" value="PRX63752.1"/>
    <property type="molecule type" value="Genomic_DNA"/>
</dbReference>
<dbReference type="SUPFAM" id="SSF48264">
    <property type="entry name" value="Cytochrome P450"/>
    <property type="match status" value="1"/>
</dbReference>
<keyword evidence="3 7" id="KW-0479">Metal-binding</keyword>
<dbReference type="InterPro" id="IPR036396">
    <property type="entry name" value="Cyt_P450_sf"/>
</dbReference>
<keyword evidence="5 7" id="KW-0408">Iron</keyword>
<evidence type="ECO:0000256" key="2">
    <source>
        <dbReference type="ARBA" id="ARBA00022617"/>
    </source>
</evidence>
<dbReference type="PANTHER" id="PTHR46696:SF1">
    <property type="entry name" value="CYTOCHROME P450 YJIB-RELATED"/>
    <property type="match status" value="1"/>
</dbReference>
<dbReference type="AlphaFoldDB" id="A0A2T0MXC8"/>
<name>A0A2T0MXC8_9ACTN</name>
<dbReference type="RefSeq" id="WP_106243204.1">
    <property type="nucleotide sequence ID" value="NZ_PVNG01000010.1"/>
</dbReference>
<organism evidence="8 9">
    <name type="scientific">Nonomuraea fuscirosea</name>
    <dbReference type="NCBI Taxonomy" id="1291556"/>
    <lineage>
        <taxon>Bacteria</taxon>
        <taxon>Bacillati</taxon>
        <taxon>Actinomycetota</taxon>
        <taxon>Actinomycetes</taxon>
        <taxon>Streptosporangiales</taxon>
        <taxon>Streptosporangiaceae</taxon>
        <taxon>Nonomuraea</taxon>
    </lineage>
</organism>
<dbReference type="GO" id="GO:0020037">
    <property type="term" value="F:heme binding"/>
    <property type="evidence" value="ECO:0007669"/>
    <property type="project" value="InterPro"/>
</dbReference>
<dbReference type="InterPro" id="IPR002397">
    <property type="entry name" value="Cyt_P450_B"/>
</dbReference>
<evidence type="ECO:0000256" key="3">
    <source>
        <dbReference type="ARBA" id="ARBA00022723"/>
    </source>
</evidence>
<evidence type="ECO:0000313" key="8">
    <source>
        <dbReference type="EMBL" id="PRX63752.1"/>
    </source>
</evidence>
<dbReference type="GO" id="GO:0004497">
    <property type="term" value="F:monooxygenase activity"/>
    <property type="evidence" value="ECO:0007669"/>
    <property type="project" value="UniProtKB-KW"/>
</dbReference>
<sequence length="395" mass="42879">MTTYAFPFTSQLPGEPAPEFDLLRTRQPVARVRLPTGDEAWLVTGYEDNRVVLSDVRFSRALTTRPDAPRLQPIPSDPSALVSMDPPDHTRLRRLVQPAFGNRRVAALRPVIERKVEDLIDDLAEEGPPADLVSRLAGPLPIAVICELLGVPARDRNKISGWVGVMLSLTRFPPPQVAGARAELKDYLASLVAAKRDEPADDLLSELIAARDSGGRLSEEELVMMGTTVLAGGFLSTASEIALSFLCLFRHPDQLALLVKCPELLDAAVDELLRYNALTTGGGLLRIATEDVELGGVRIRAGEAVLPAISAANRDPGVFPDAHRFDVTRAENPHLTFGLGLHYCLGARLARSELELALAVTLRKLPRLGPAVPVDRLPVQDGQLIRGLAELPVTW</sequence>
<proteinExistence type="inferred from homology"/>
<keyword evidence="6 7" id="KW-0503">Monooxygenase</keyword>
<dbReference type="FunFam" id="1.10.630.10:FF:000018">
    <property type="entry name" value="Cytochrome P450 monooxygenase"/>
    <property type="match status" value="1"/>
</dbReference>
<dbReference type="GO" id="GO:0016705">
    <property type="term" value="F:oxidoreductase activity, acting on paired donors, with incorporation or reduction of molecular oxygen"/>
    <property type="evidence" value="ECO:0007669"/>
    <property type="project" value="InterPro"/>
</dbReference>
<keyword evidence="4 7" id="KW-0560">Oxidoreductase</keyword>
<comment type="similarity">
    <text evidence="1 7">Belongs to the cytochrome P450 family.</text>
</comment>
<evidence type="ECO:0000313" key="9">
    <source>
        <dbReference type="Proteomes" id="UP000238312"/>
    </source>
</evidence>
<evidence type="ECO:0000256" key="5">
    <source>
        <dbReference type="ARBA" id="ARBA00023004"/>
    </source>
</evidence>
<dbReference type="Gene3D" id="1.10.630.10">
    <property type="entry name" value="Cytochrome P450"/>
    <property type="match status" value="1"/>
</dbReference>
<dbReference type="CDD" id="cd11031">
    <property type="entry name" value="Cyp158A-like"/>
    <property type="match status" value="1"/>
</dbReference>
<evidence type="ECO:0000256" key="1">
    <source>
        <dbReference type="ARBA" id="ARBA00010617"/>
    </source>
</evidence>
<keyword evidence="2 7" id="KW-0349">Heme</keyword>
<evidence type="ECO:0000256" key="7">
    <source>
        <dbReference type="RuleBase" id="RU000461"/>
    </source>
</evidence>
<dbReference type="InterPro" id="IPR017972">
    <property type="entry name" value="Cyt_P450_CS"/>
</dbReference>
<evidence type="ECO:0000256" key="4">
    <source>
        <dbReference type="ARBA" id="ARBA00023002"/>
    </source>
</evidence>
<gene>
    <name evidence="8" type="ORF">B0I32_110204</name>
</gene>
<protein>
    <submittedName>
        <fullName evidence="8">Cytochrome P450</fullName>
    </submittedName>
</protein>
<dbReference type="PROSITE" id="PS00086">
    <property type="entry name" value="CYTOCHROME_P450"/>
    <property type="match status" value="1"/>
</dbReference>
<dbReference type="Proteomes" id="UP000238312">
    <property type="component" value="Unassembled WGS sequence"/>
</dbReference>
<dbReference type="GO" id="GO:0005506">
    <property type="term" value="F:iron ion binding"/>
    <property type="evidence" value="ECO:0007669"/>
    <property type="project" value="InterPro"/>
</dbReference>
<accession>A0A2T0MXC8</accession>